<dbReference type="PANTHER" id="PTHR22981:SF7">
    <property type="entry name" value="3-HYDROXYISOBUTYRATE DEHYDROGENASE, MITOCHONDRIAL"/>
    <property type="match status" value="1"/>
</dbReference>
<dbReference type="Gene3D" id="1.10.1040.10">
    <property type="entry name" value="N-(1-d-carboxylethyl)-l-norvaline Dehydrogenase, domain 2"/>
    <property type="match status" value="1"/>
</dbReference>
<dbReference type="InterPro" id="IPR015815">
    <property type="entry name" value="HIBADH-related"/>
</dbReference>
<dbReference type="GO" id="GO:0016616">
    <property type="term" value="F:oxidoreductase activity, acting on the CH-OH group of donors, NAD or NADP as acceptor"/>
    <property type="evidence" value="ECO:0007669"/>
    <property type="project" value="TreeGrafter"/>
</dbReference>
<evidence type="ECO:0000313" key="9">
    <source>
        <dbReference type="Proteomes" id="UP001066327"/>
    </source>
</evidence>
<evidence type="ECO:0000313" key="8">
    <source>
        <dbReference type="EMBL" id="WLF51893.1"/>
    </source>
</evidence>
<keyword evidence="9" id="KW-1185">Reference proteome</keyword>
<evidence type="ECO:0000256" key="1">
    <source>
        <dbReference type="ARBA" id="ARBA00009080"/>
    </source>
</evidence>
<reference evidence="7" key="1">
    <citation type="submission" date="2022-12" db="EMBL/GenBank/DDBJ databases">
        <authorList>
            <person name="Krivoruchko A.V."/>
            <person name="Elkin A."/>
        </authorList>
    </citation>
    <scope>NUCLEOTIDE SEQUENCE</scope>
    <source>
        <strain evidence="7">IEGM 249</strain>
    </source>
</reference>
<dbReference type="Pfam" id="PF14833">
    <property type="entry name" value="NAD_binding_11"/>
    <property type="match status" value="1"/>
</dbReference>
<accession>A0AAX3YUR8</accession>
<dbReference type="InterPro" id="IPR029154">
    <property type="entry name" value="HIBADH-like_NADP-bd"/>
</dbReference>
<sequence>MIREVGFVGLGSLGAAIAHRLVTQGIEVHGYDLSALARDRAAALGVAVVDSPMDVARRCETVFVCAPSSAQVLEILFDPKSGLAAYGSAEALSGGIRSVIDLTSGDPAKTSEIVERLGDAGIRYLDSPVSGTGGAGAAADGCLTLLVGASADDLAVHRPVLDLIGSSVHHLGPAGSGHVAKSLNNLLVAAEMILTSEVVVSAMKAGLDPAALVDAIQASSGRNFCTEYRFPEFVLRGNFSLESGGASRLLEKDCAQAVTLARTLGSPMPAGNVIAELVRIAVADYGGELASTNIARLYAQWAGVRFGDGDE</sequence>
<dbReference type="PIRSF" id="PIRSF000103">
    <property type="entry name" value="HIBADH"/>
    <property type="match status" value="1"/>
</dbReference>
<evidence type="ECO:0000256" key="2">
    <source>
        <dbReference type="ARBA" id="ARBA00023002"/>
    </source>
</evidence>
<evidence type="ECO:0000313" key="10">
    <source>
        <dbReference type="Proteomes" id="UP001231166"/>
    </source>
</evidence>
<dbReference type="SUPFAM" id="SSF48179">
    <property type="entry name" value="6-phosphogluconate dehydrogenase C-terminal domain-like"/>
    <property type="match status" value="1"/>
</dbReference>
<dbReference type="AlphaFoldDB" id="A0AAX3YUR8"/>
<evidence type="ECO:0000256" key="4">
    <source>
        <dbReference type="PIRSR" id="PIRSR000103-1"/>
    </source>
</evidence>
<name>A0AAX3YUR8_RHOOP</name>
<dbReference type="EMBL" id="CP130956">
    <property type="protein sequence ID" value="WLF51893.1"/>
    <property type="molecule type" value="Genomic_DNA"/>
</dbReference>
<feature type="active site" evidence="4">
    <location>
        <position position="181"/>
    </location>
</feature>
<gene>
    <name evidence="7" type="ORF">O4328_21195</name>
    <name evidence="8" type="ORF">Q5707_41225</name>
</gene>
<dbReference type="GO" id="GO:0051287">
    <property type="term" value="F:NAD binding"/>
    <property type="evidence" value="ECO:0007669"/>
    <property type="project" value="InterPro"/>
</dbReference>
<dbReference type="PANTHER" id="PTHR22981">
    <property type="entry name" value="3-HYDROXYISOBUTYRATE DEHYDROGENASE-RELATED"/>
    <property type="match status" value="1"/>
</dbReference>
<protein>
    <submittedName>
        <fullName evidence="8">NAD(P)-dependent oxidoreductase</fullName>
        <ecNumber evidence="8">1.1.-.-</ecNumber>
    </submittedName>
</protein>
<dbReference type="EMBL" id="JAPWIS010000010">
    <property type="protein sequence ID" value="MCZ4586173.1"/>
    <property type="molecule type" value="Genomic_DNA"/>
</dbReference>
<organism evidence="8 10">
    <name type="scientific">Rhodococcus opacus</name>
    <name type="common">Nocardia opaca</name>
    <dbReference type="NCBI Taxonomy" id="37919"/>
    <lineage>
        <taxon>Bacteria</taxon>
        <taxon>Bacillati</taxon>
        <taxon>Actinomycetota</taxon>
        <taxon>Actinomycetes</taxon>
        <taxon>Mycobacteriales</taxon>
        <taxon>Nocardiaceae</taxon>
        <taxon>Rhodococcus</taxon>
    </lineage>
</organism>
<feature type="domain" description="3-hydroxyisobutyrate dehydrogenase-like NAD-binding" evidence="6">
    <location>
        <begin position="175"/>
        <end position="298"/>
    </location>
</feature>
<comment type="similarity">
    <text evidence="1">Belongs to the HIBADH-related family.</text>
</comment>
<dbReference type="GO" id="GO:0050661">
    <property type="term" value="F:NADP binding"/>
    <property type="evidence" value="ECO:0007669"/>
    <property type="project" value="InterPro"/>
</dbReference>
<keyword evidence="2 8" id="KW-0560">Oxidoreductase</keyword>
<proteinExistence type="inferred from homology"/>
<evidence type="ECO:0000259" key="5">
    <source>
        <dbReference type="Pfam" id="PF03446"/>
    </source>
</evidence>
<dbReference type="Gene3D" id="3.40.50.720">
    <property type="entry name" value="NAD(P)-binding Rossmann-like Domain"/>
    <property type="match status" value="1"/>
</dbReference>
<dbReference type="InterPro" id="IPR006115">
    <property type="entry name" value="6PGDH_NADP-bd"/>
</dbReference>
<evidence type="ECO:0000313" key="7">
    <source>
        <dbReference type="EMBL" id="MCZ4586173.1"/>
    </source>
</evidence>
<keyword evidence="3" id="KW-0520">NAD</keyword>
<dbReference type="RefSeq" id="WP_206016594.1">
    <property type="nucleotide sequence ID" value="NZ_CP130956.1"/>
</dbReference>
<geneLocation type="plasmid" evidence="8 10">
    <name>pRho-VOC14-L</name>
</geneLocation>
<dbReference type="Proteomes" id="UP001231166">
    <property type="component" value="Plasmid pRho-VOC14-L"/>
</dbReference>
<reference evidence="8" key="2">
    <citation type="submission" date="2023-07" db="EMBL/GenBank/DDBJ databases">
        <title>Genomic analysis of Rhodococcus opacus VOC-14 with glycol ethers degradation activity.</title>
        <authorList>
            <person name="Narkevich D.A."/>
            <person name="Hlushen A.M."/>
            <person name="Akhremchuk A.E."/>
            <person name="Sikolenko M.A."/>
            <person name="Valentovich L.N."/>
        </authorList>
    </citation>
    <scope>NUCLEOTIDE SEQUENCE</scope>
    <source>
        <strain evidence="8">VOC-14</strain>
        <plasmid evidence="8">pRho-VOC14-L</plasmid>
    </source>
</reference>
<dbReference type="InterPro" id="IPR013328">
    <property type="entry name" value="6PGD_dom2"/>
</dbReference>
<dbReference type="InterPro" id="IPR008927">
    <property type="entry name" value="6-PGluconate_DH-like_C_sf"/>
</dbReference>
<evidence type="ECO:0000259" key="6">
    <source>
        <dbReference type="Pfam" id="PF14833"/>
    </source>
</evidence>
<dbReference type="EC" id="1.1.-.-" evidence="8"/>
<dbReference type="SUPFAM" id="SSF51735">
    <property type="entry name" value="NAD(P)-binding Rossmann-fold domains"/>
    <property type="match status" value="1"/>
</dbReference>
<dbReference type="InterPro" id="IPR036291">
    <property type="entry name" value="NAD(P)-bd_dom_sf"/>
</dbReference>
<dbReference type="Pfam" id="PF03446">
    <property type="entry name" value="NAD_binding_2"/>
    <property type="match status" value="1"/>
</dbReference>
<keyword evidence="8" id="KW-0614">Plasmid</keyword>
<feature type="domain" description="6-phosphogluconate dehydrogenase NADP-binding" evidence="5">
    <location>
        <begin position="4"/>
        <end position="172"/>
    </location>
</feature>
<dbReference type="Proteomes" id="UP001066327">
    <property type="component" value="Unassembled WGS sequence"/>
</dbReference>
<evidence type="ECO:0000256" key="3">
    <source>
        <dbReference type="ARBA" id="ARBA00023027"/>
    </source>
</evidence>